<comment type="caution">
    <text evidence="2">The sequence shown here is derived from an EMBL/GenBank/DDBJ whole genome shotgun (WGS) entry which is preliminary data.</text>
</comment>
<sequence length="448" mass="49899">MSAYRERNKPAHSTLARAIALALLVTTGAASAAQFDYALYAGIEHSDNITLSTNNPVSQNVFIPGVNFTYSQLGSTVQAKVAGSLEYRDYLGNTFDNQTQGQLAAQANWTVMPQRLDLSVEDYAGIQPVDSLASNAPNNQQQTNVLSVGPILHFRMGDAMRGQAEVRYVNSYASKVKDFNSSRGVGAFRLFRDLSPTAQISANLEYQHVDFNQSLSGPNYDRIEGYARYTSKLAHFTTDVSLGYSRLKFKQGAGSDSAPLVRLALGWQPNLHNEVILSGSYQYADAAQDIAQQPYQPFLDQNQPVAATLQGVSVGNVVVSSQVYLERRLDLSYAYRGERFSAGVTPGYRRLGYINNRTLNQAGRSLGFNAEYRLRPTLTLSGFAYGEKLDYSTLNRTDKTYRYGLDLAHQWTPHWSWHASVTYQRRNSDAVNQSYHETAFFLGVVYRR</sequence>
<dbReference type="InterPro" id="IPR018759">
    <property type="entry name" value="BBP2_2"/>
</dbReference>
<protein>
    <submittedName>
        <fullName evidence="2">Outer membrane beta-barrel protein</fullName>
    </submittedName>
</protein>
<dbReference type="EMBL" id="JADIKD010000009">
    <property type="protein sequence ID" value="MFK2917440.1"/>
    <property type="molecule type" value="Genomic_DNA"/>
</dbReference>
<organism evidence="2 3">
    <name type="scientific">Dyella koreensis</name>
    <dbReference type="NCBI Taxonomy" id="311235"/>
    <lineage>
        <taxon>Bacteria</taxon>
        <taxon>Pseudomonadati</taxon>
        <taxon>Pseudomonadota</taxon>
        <taxon>Gammaproteobacteria</taxon>
        <taxon>Lysobacterales</taxon>
        <taxon>Rhodanobacteraceae</taxon>
        <taxon>Dyella</taxon>
    </lineage>
</organism>
<feature type="signal peptide" evidence="1">
    <location>
        <begin position="1"/>
        <end position="32"/>
    </location>
</feature>
<evidence type="ECO:0000313" key="2">
    <source>
        <dbReference type="EMBL" id="MFK2917440.1"/>
    </source>
</evidence>
<feature type="chain" id="PRO_5046874719" evidence="1">
    <location>
        <begin position="33"/>
        <end position="448"/>
    </location>
</feature>
<dbReference type="SUPFAM" id="SSF56935">
    <property type="entry name" value="Porins"/>
    <property type="match status" value="1"/>
</dbReference>
<gene>
    <name evidence="2" type="ORF">ISS97_09200</name>
</gene>
<proteinExistence type="predicted"/>
<keyword evidence="1" id="KW-0732">Signal</keyword>
<name>A0ABW8K3G5_9GAMM</name>
<dbReference type="Pfam" id="PF10082">
    <property type="entry name" value="BBP2_2"/>
    <property type="match status" value="1"/>
</dbReference>
<dbReference type="Proteomes" id="UP001620408">
    <property type="component" value="Unassembled WGS sequence"/>
</dbReference>
<evidence type="ECO:0000256" key="1">
    <source>
        <dbReference type="SAM" id="SignalP"/>
    </source>
</evidence>
<accession>A0ABW8K3G5</accession>
<dbReference type="RefSeq" id="WP_379985112.1">
    <property type="nucleotide sequence ID" value="NZ_JADIKD010000009.1"/>
</dbReference>
<reference evidence="2 3" key="1">
    <citation type="submission" date="2020-10" db="EMBL/GenBank/DDBJ databases">
        <title>Phylogeny of dyella-like bacteria.</title>
        <authorList>
            <person name="Fu J."/>
        </authorList>
    </citation>
    <scope>NUCLEOTIDE SEQUENCE [LARGE SCALE GENOMIC DNA]</scope>
    <source>
        <strain evidence="2 3">BB4</strain>
    </source>
</reference>
<keyword evidence="3" id="KW-1185">Reference proteome</keyword>
<evidence type="ECO:0000313" key="3">
    <source>
        <dbReference type="Proteomes" id="UP001620408"/>
    </source>
</evidence>